<organism evidence="1 2">
    <name type="scientific">Bauldia litoralis</name>
    <dbReference type="NCBI Taxonomy" id="665467"/>
    <lineage>
        <taxon>Bacteria</taxon>
        <taxon>Pseudomonadati</taxon>
        <taxon>Pseudomonadota</taxon>
        <taxon>Alphaproteobacteria</taxon>
        <taxon>Hyphomicrobiales</taxon>
        <taxon>Kaistiaceae</taxon>
        <taxon>Bauldia</taxon>
    </lineage>
</organism>
<dbReference type="Proteomes" id="UP000199071">
    <property type="component" value="Unassembled WGS sequence"/>
</dbReference>
<evidence type="ECO:0000313" key="2">
    <source>
        <dbReference type="Proteomes" id="UP000199071"/>
    </source>
</evidence>
<dbReference type="STRING" id="665467.SAMN02982931_02159"/>
<gene>
    <name evidence="1" type="ORF">SAMN02982931_02159</name>
</gene>
<dbReference type="RefSeq" id="WP_090876445.1">
    <property type="nucleotide sequence ID" value="NZ_FMXQ01000004.1"/>
</dbReference>
<keyword evidence="2" id="KW-1185">Reference proteome</keyword>
<dbReference type="PIRSF" id="PIRSF032064">
    <property type="entry name" value="UCP032064"/>
    <property type="match status" value="1"/>
</dbReference>
<name>A0A1G6C7T7_9HYPH</name>
<dbReference type="InterPro" id="IPR010593">
    <property type="entry name" value="DUF1159"/>
</dbReference>
<accession>A0A1G6C7T7</accession>
<evidence type="ECO:0008006" key="3">
    <source>
        <dbReference type="Google" id="ProtNLM"/>
    </source>
</evidence>
<protein>
    <recommendedName>
        <fullName evidence="3">DUF721 domain-containing protein</fullName>
    </recommendedName>
</protein>
<dbReference type="AlphaFoldDB" id="A0A1G6C7T7"/>
<sequence>MSSDAGNKRSKGALSLGELVGRAIAPITARRGFATADLVAAWPELAGPLHADCTAPDKISWPRRNDEGDEPAAGVLFLKVDGPRAIYVQHDLPQILERVNAFFGYRAIGRIRIVQGPVADSASPAGLRDRTPVDPAAGQAISETVASVEDDRLRAALERLGRGVHGIRRE</sequence>
<dbReference type="EMBL" id="FMXQ01000004">
    <property type="protein sequence ID" value="SDB28872.1"/>
    <property type="molecule type" value="Genomic_DNA"/>
</dbReference>
<evidence type="ECO:0000313" key="1">
    <source>
        <dbReference type="EMBL" id="SDB28872.1"/>
    </source>
</evidence>
<proteinExistence type="predicted"/>
<reference evidence="1 2" key="1">
    <citation type="submission" date="2016-10" db="EMBL/GenBank/DDBJ databases">
        <authorList>
            <person name="de Groot N.N."/>
        </authorList>
    </citation>
    <scope>NUCLEOTIDE SEQUENCE [LARGE SCALE GENOMIC DNA]</scope>
    <source>
        <strain evidence="1 2">ATCC 35022</strain>
    </source>
</reference>
<dbReference type="InterPro" id="IPR007922">
    <property type="entry name" value="DciA-like"/>
</dbReference>
<dbReference type="Pfam" id="PF05258">
    <property type="entry name" value="DciA"/>
    <property type="match status" value="1"/>
</dbReference>
<dbReference type="OrthoDB" id="7160947at2"/>